<proteinExistence type="predicted"/>
<organism evidence="1">
    <name type="scientific">Rhizophora mucronata</name>
    <name type="common">Asiatic mangrove</name>
    <dbReference type="NCBI Taxonomy" id="61149"/>
    <lineage>
        <taxon>Eukaryota</taxon>
        <taxon>Viridiplantae</taxon>
        <taxon>Streptophyta</taxon>
        <taxon>Embryophyta</taxon>
        <taxon>Tracheophyta</taxon>
        <taxon>Spermatophyta</taxon>
        <taxon>Magnoliopsida</taxon>
        <taxon>eudicotyledons</taxon>
        <taxon>Gunneridae</taxon>
        <taxon>Pentapetalae</taxon>
        <taxon>rosids</taxon>
        <taxon>fabids</taxon>
        <taxon>Malpighiales</taxon>
        <taxon>Rhizophoraceae</taxon>
        <taxon>Rhizophora</taxon>
    </lineage>
</organism>
<accession>A0A2P2PRY6</accession>
<dbReference type="EMBL" id="GGEC01077010">
    <property type="protein sequence ID" value="MBX57494.1"/>
    <property type="molecule type" value="Transcribed_RNA"/>
</dbReference>
<reference evidence="1" key="1">
    <citation type="submission" date="2018-02" db="EMBL/GenBank/DDBJ databases">
        <title>Rhizophora mucronata_Transcriptome.</title>
        <authorList>
            <person name="Meera S.P."/>
            <person name="Sreeshan A."/>
            <person name="Augustine A."/>
        </authorList>
    </citation>
    <scope>NUCLEOTIDE SEQUENCE</scope>
    <source>
        <tissue evidence="1">Leaf</tissue>
    </source>
</reference>
<dbReference type="AlphaFoldDB" id="A0A2P2PRY6"/>
<name>A0A2P2PRY6_RHIMU</name>
<evidence type="ECO:0000313" key="1">
    <source>
        <dbReference type="EMBL" id="MBX57494.1"/>
    </source>
</evidence>
<sequence>MISFGLTVHVSFSISSILLSFRMPSSLPFLSGLGVNSR</sequence>
<protein>
    <submittedName>
        <fullName evidence="1">Uncharacterized protein</fullName>
    </submittedName>
</protein>